<evidence type="ECO:0000256" key="4">
    <source>
        <dbReference type="ARBA" id="ARBA00022679"/>
    </source>
</evidence>
<dbReference type="GO" id="GO:0018104">
    <property type="term" value="P:peptidoglycan-protein cross-linking"/>
    <property type="evidence" value="ECO:0007669"/>
    <property type="project" value="TreeGrafter"/>
</dbReference>
<dbReference type="CDD" id="cd16913">
    <property type="entry name" value="YkuD_like"/>
    <property type="match status" value="1"/>
</dbReference>
<feature type="active site" description="Proton donor/acceptor" evidence="9">
    <location>
        <position position="151"/>
    </location>
</feature>
<dbReference type="Proteomes" id="UP000028826">
    <property type="component" value="Unassembled WGS sequence"/>
</dbReference>
<evidence type="ECO:0000256" key="8">
    <source>
        <dbReference type="ARBA" id="ARBA00023316"/>
    </source>
</evidence>
<dbReference type="GO" id="GO:0008360">
    <property type="term" value="P:regulation of cell shape"/>
    <property type="evidence" value="ECO:0007669"/>
    <property type="project" value="UniProtKB-UniRule"/>
</dbReference>
<accession>A0A086Y874</accession>
<dbReference type="InterPro" id="IPR006311">
    <property type="entry name" value="TAT_signal"/>
</dbReference>
<keyword evidence="7 9" id="KW-0573">Peptidoglycan synthesis</keyword>
<keyword evidence="12" id="KW-1185">Reference proteome</keyword>
<comment type="similarity">
    <text evidence="2">Belongs to the YkuD family.</text>
</comment>
<gene>
    <name evidence="11" type="ORF">CN97_13040</name>
</gene>
<dbReference type="PROSITE" id="PS52029">
    <property type="entry name" value="LD_TPASE"/>
    <property type="match status" value="1"/>
</dbReference>
<sequence length="199" mass="21952">MPRFSRRAFIFTALATVSAASMIRRAEARTAWTMPADWTPHMVLLNNSYSAGQVHVVPSDFALYLTFGGQSARRYKVGIGKGDLYESGNFWIGAKKEWPSWKPTAEMVERNPAAYSKWAEEPMPGGPKNPLGARALYLFAPNAGDTMLRIHGTPDPWTVGTAVSNGCVRLMNEHIEELYNLVPVGAPVVLYPKDIVPTV</sequence>
<evidence type="ECO:0000256" key="9">
    <source>
        <dbReference type="PROSITE-ProRule" id="PRU01373"/>
    </source>
</evidence>
<dbReference type="InterPro" id="IPR038063">
    <property type="entry name" value="Transpep_catalytic_dom"/>
</dbReference>
<dbReference type="GO" id="GO:0071972">
    <property type="term" value="F:peptidoglycan L,D-transpeptidase activity"/>
    <property type="evidence" value="ECO:0007669"/>
    <property type="project" value="TreeGrafter"/>
</dbReference>
<dbReference type="AlphaFoldDB" id="A0A086Y874"/>
<evidence type="ECO:0000256" key="3">
    <source>
        <dbReference type="ARBA" id="ARBA00022676"/>
    </source>
</evidence>
<dbReference type="GO" id="GO:0005576">
    <property type="term" value="C:extracellular region"/>
    <property type="evidence" value="ECO:0007669"/>
    <property type="project" value="TreeGrafter"/>
</dbReference>
<dbReference type="PROSITE" id="PS51318">
    <property type="entry name" value="TAT"/>
    <property type="match status" value="1"/>
</dbReference>
<feature type="active site" description="Nucleophile" evidence="9">
    <location>
        <position position="167"/>
    </location>
</feature>
<evidence type="ECO:0000259" key="10">
    <source>
        <dbReference type="PROSITE" id="PS52029"/>
    </source>
</evidence>
<dbReference type="EMBL" id="JGYG01000003">
    <property type="protein sequence ID" value="KFI30474.1"/>
    <property type="molecule type" value="Genomic_DNA"/>
</dbReference>
<dbReference type="eggNOG" id="COG1376">
    <property type="taxonomic scope" value="Bacteria"/>
</dbReference>
<dbReference type="InterPro" id="IPR050979">
    <property type="entry name" value="LD-transpeptidase"/>
</dbReference>
<evidence type="ECO:0000256" key="1">
    <source>
        <dbReference type="ARBA" id="ARBA00004752"/>
    </source>
</evidence>
<comment type="caution">
    <text evidence="11">The sequence shown here is derived from an EMBL/GenBank/DDBJ whole genome shotgun (WGS) entry which is preliminary data.</text>
</comment>
<keyword evidence="8 9" id="KW-0961">Cell wall biogenesis/degradation</keyword>
<evidence type="ECO:0000313" key="11">
    <source>
        <dbReference type="EMBL" id="KFI30474.1"/>
    </source>
</evidence>
<proteinExistence type="inferred from homology"/>
<dbReference type="GO" id="GO:0071555">
    <property type="term" value="P:cell wall organization"/>
    <property type="evidence" value="ECO:0007669"/>
    <property type="project" value="UniProtKB-UniRule"/>
</dbReference>
<dbReference type="Gene3D" id="2.40.440.10">
    <property type="entry name" value="L,D-transpeptidase catalytic domain-like"/>
    <property type="match status" value="1"/>
</dbReference>
<evidence type="ECO:0000256" key="5">
    <source>
        <dbReference type="ARBA" id="ARBA00022801"/>
    </source>
</evidence>
<dbReference type="GO" id="GO:0016757">
    <property type="term" value="F:glycosyltransferase activity"/>
    <property type="evidence" value="ECO:0007669"/>
    <property type="project" value="UniProtKB-KW"/>
</dbReference>
<evidence type="ECO:0000256" key="6">
    <source>
        <dbReference type="ARBA" id="ARBA00022960"/>
    </source>
</evidence>
<keyword evidence="5" id="KW-0378">Hydrolase</keyword>
<dbReference type="OrthoDB" id="9795305at2"/>
<dbReference type="RefSeq" id="WP_035709033.1">
    <property type="nucleotide sequence ID" value="NZ_CAMIFG010000007.1"/>
</dbReference>
<evidence type="ECO:0000256" key="2">
    <source>
        <dbReference type="ARBA" id="ARBA00005992"/>
    </source>
</evidence>
<dbReference type="Pfam" id="PF03734">
    <property type="entry name" value="YkuD"/>
    <property type="match status" value="1"/>
</dbReference>
<organism evidence="11 12">
    <name type="scientific">Haematobacter massiliensis</name>
    <dbReference type="NCBI Taxonomy" id="195105"/>
    <lineage>
        <taxon>Bacteria</taxon>
        <taxon>Pseudomonadati</taxon>
        <taxon>Pseudomonadota</taxon>
        <taxon>Alphaproteobacteria</taxon>
        <taxon>Rhodobacterales</taxon>
        <taxon>Paracoccaceae</taxon>
        <taxon>Haematobacter</taxon>
    </lineage>
</organism>
<keyword evidence="4" id="KW-0808">Transferase</keyword>
<evidence type="ECO:0000256" key="7">
    <source>
        <dbReference type="ARBA" id="ARBA00022984"/>
    </source>
</evidence>
<keyword evidence="3" id="KW-0328">Glycosyltransferase</keyword>
<keyword evidence="6 9" id="KW-0133">Cell shape</keyword>
<reference evidence="11 12" key="1">
    <citation type="submission" date="2014-03" db="EMBL/GenBank/DDBJ databases">
        <title>Genome of Haematobacter massiliensis CCUG 47968.</title>
        <authorList>
            <person name="Wang D."/>
            <person name="Wang G."/>
        </authorList>
    </citation>
    <scope>NUCLEOTIDE SEQUENCE [LARGE SCALE GENOMIC DNA]</scope>
    <source>
        <strain evidence="11 12">CCUG 47968</strain>
    </source>
</reference>
<feature type="domain" description="L,D-TPase catalytic" evidence="10">
    <location>
        <begin position="52"/>
        <end position="191"/>
    </location>
</feature>
<evidence type="ECO:0000313" key="12">
    <source>
        <dbReference type="Proteomes" id="UP000028826"/>
    </source>
</evidence>
<comment type="pathway">
    <text evidence="1 9">Cell wall biogenesis; peptidoglycan biosynthesis.</text>
</comment>
<dbReference type="InterPro" id="IPR005490">
    <property type="entry name" value="LD_TPept_cat_dom"/>
</dbReference>
<dbReference type="SUPFAM" id="SSF141523">
    <property type="entry name" value="L,D-transpeptidase catalytic domain-like"/>
    <property type="match status" value="1"/>
</dbReference>
<dbReference type="PANTHER" id="PTHR30582">
    <property type="entry name" value="L,D-TRANSPEPTIDASE"/>
    <property type="match status" value="1"/>
</dbReference>
<dbReference type="STRING" id="195105.CN97_13040"/>
<protein>
    <recommendedName>
        <fullName evidence="10">L,D-TPase catalytic domain-containing protein</fullName>
    </recommendedName>
</protein>
<dbReference type="UniPathway" id="UPA00219"/>
<name>A0A086Y874_9RHOB</name>
<dbReference type="PANTHER" id="PTHR30582:SF24">
    <property type="entry name" value="L,D-TRANSPEPTIDASE ERFK_SRFK-RELATED"/>
    <property type="match status" value="1"/>
</dbReference>